<evidence type="ECO:0000313" key="2">
    <source>
        <dbReference type="Proteomes" id="UP000003678"/>
    </source>
</evidence>
<dbReference type="InterPro" id="IPR029024">
    <property type="entry name" value="TerB-like"/>
</dbReference>
<dbReference type="AlphaFoldDB" id="C0G5X8"/>
<evidence type="ECO:0008006" key="3">
    <source>
        <dbReference type="Google" id="ProtNLM"/>
    </source>
</evidence>
<organism evidence="1 2">
    <name type="scientific">Brucella ceti str. Cudo</name>
    <dbReference type="NCBI Taxonomy" id="595497"/>
    <lineage>
        <taxon>Bacteria</taxon>
        <taxon>Pseudomonadati</taxon>
        <taxon>Pseudomonadota</taxon>
        <taxon>Alphaproteobacteria</taxon>
        <taxon>Hyphomicrobiales</taxon>
        <taxon>Brucellaceae</taxon>
        <taxon>Brucella/Ochrobactrum group</taxon>
        <taxon>Brucella</taxon>
    </lineage>
</organism>
<reference evidence="1 2" key="1">
    <citation type="submission" date="2009-03" db="EMBL/GenBank/DDBJ databases">
        <authorList>
            <person name="Setubal J.C."/>
            <person name="Boyle S."/>
            <person name="Crasta O.R."/>
            <person name="Gillespie J.J."/>
            <person name="Kenyon R.W."/>
            <person name="Lu J."/>
            <person name="Mane S."/>
            <person name="Nagrani S."/>
            <person name="Shallom J.M."/>
            <person name="Shallom S."/>
            <person name="Shukla M."/>
            <person name="Snyder E.E."/>
            <person name="Sobral B.W."/>
            <person name="Wattam A.R."/>
            <person name="Will R."/>
            <person name="Williams K."/>
            <person name="Yoo H."/>
            <person name="Bruce D.H."/>
            <person name="Detter C."/>
            <person name="Munk C."/>
            <person name="Brettin T.S."/>
            <person name="Ficht T."/>
        </authorList>
    </citation>
    <scope>NUCLEOTIDE SEQUENCE [LARGE SCALE GENOMIC DNA]</scope>
    <source>
        <strain evidence="1 2">Cudo</strain>
    </source>
</reference>
<name>C0G5X8_9HYPH</name>
<dbReference type="SUPFAM" id="SSF158682">
    <property type="entry name" value="TerB-like"/>
    <property type="match status" value="1"/>
</dbReference>
<dbReference type="EMBL" id="ACJD01000003">
    <property type="protein sequence ID" value="EEH14412.1"/>
    <property type="molecule type" value="Genomic_DNA"/>
</dbReference>
<comment type="caution">
    <text evidence="1">The sequence shown here is derived from an EMBL/GenBank/DDBJ whole genome shotgun (WGS) entry which is preliminary data.</text>
</comment>
<sequence length="311" mass="33385">MLEIVDARLDAVDVPCSDFHSIMIMRSCGAGQARPFGPHSFSSHIPVTARISAAEHLYCRFCVPMCERTKPDRRFRMFDAKKFLDQFLGSQVPGMSGSVRDKAGQVTDMAKKNPLATGAIAAAIFGTKTGRKLAGNVATVGGIAAIAGLGYLAYKNYKSGQAPQEAEQPVAKEPELLPAPPADSPFHPHSPAMSNSFALTLVQAMIAAARADGYIDDAERARIMEKVKISGLDDEAEAFLARELAEPVDLDVLVAAAQTEEQKVELYTASRLAIDPDNRAERGYLDMLAGRLGLQDALVDHIEATVASVKV</sequence>
<dbReference type="Proteomes" id="UP000003678">
    <property type="component" value="Unassembled WGS sequence"/>
</dbReference>
<proteinExistence type="predicted"/>
<dbReference type="InterPro" id="IPR007486">
    <property type="entry name" value="YebE"/>
</dbReference>
<protein>
    <recommendedName>
        <fullName evidence="3">Tellurite resistance TerB family protein</fullName>
    </recommendedName>
</protein>
<accession>C0G5X8</accession>
<dbReference type="Pfam" id="PF04391">
    <property type="entry name" value="DUF533"/>
    <property type="match status" value="1"/>
</dbReference>
<dbReference type="CDD" id="cd07178">
    <property type="entry name" value="terB_like_YebE"/>
    <property type="match status" value="1"/>
</dbReference>
<gene>
    <name evidence="1" type="ORF">BCETI_3000150</name>
</gene>
<dbReference type="Gene3D" id="1.10.3680.10">
    <property type="entry name" value="TerB-like"/>
    <property type="match status" value="1"/>
</dbReference>
<evidence type="ECO:0000313" key="1">
    <source>
        <dbReference type="EMBL" id="EEH14412.1"/>
    </source>
</evidence>